<gene>
    <name evidence="2" type="ORF">N0K80_02065</name>
</gene>
<reference evidence="2" key="1">
    <citation type="submission" date="2022-09" db="EMBL/GenBank/DDBJ databases">
        <title>Diversity of Dellaglioa algida.</title>
        <authorList>
            <person name="Matthias E."/>
            <person name="Werum V."/>
        </authorList>
    </citation>
    <scope>NUCLEOTIDE SEQUENCE</scope>
    <source>
        <strain evidence="2">TMW 2.2523</strain>
    </source>
</reference>
<organism evidence="2 3">
    <name type="scientific">Dellaglioa carnosa</name>
    <dbReference type="NCBI Taxonomy" id="2995136"/>
    <lineage>
        <taxon>Bacteria</taxon>
        <taxon>Bacillati</taxon>
        <taxon>Bacillota</taxon>
        <taxon>Bacilli</taxon>
        <taxon>Lactobacillales</taxon>
        <taxon>Lactobacillaceae</taxon>
        <taxon>Dellaglioa</taxon>
    </lineage>
</organism>
<protein>
    <submittedName>
        <fullName evidence="2">YpmS family protein</fullName>
    </submittedName>
</protein>
<accession>A0ABT4JKP4</accession>
<evidence type="ECO:0000256" key="1">
    <source>
        <dbReference type="SAM" id="Phobius"/>
    </source>
</evidence>
<dbReference type="RefSeq" id="WP_269023619.1">
    <property type="nucleotide sequence ID" value="NZ_JANXKW010000001.1"/>
</dbReference>
<evidence type="ECO:0000313" key="3">
    <source>
        <dbReference type="Proteomes" id="UP001081467"/>
    </source>
</evidence>
<dbReference type="Pfam" id="PF09911">
    <property type="entry name" value="DUF2140"/>
    <property type="match status" value="1"/>
</dbReference>
<feature type="transmembrane region" description="Helical" evidence="1">
    <location>
        <begin position="21"/>
        <end position="39"/>
    </location>
</feature>
<dbReference type="InterPro" id="IPR018672">
    <property type="entry name" value="DUF2140"/>
</dbReference>
<name>A0ABT4JKP4_9LACO</name>
<keyword evidence="1" id="KW-0472">Membrane</keyword>
<keyword evidence="1" id="KW-0812">Transmembrane</keyword>
<evidence type="ECO:0000313" key="2">
    <source>
        <dbReference type="EMBL" id="MCZ2490932.1"/>
    </source>
</evidence>
<proteinExistence type="predicted"/>
<dbReference type="Proteomes" id="UP001081467">
    <property type="component" value="Unassembled WGS sequence"/>
</dbReference>
<sequence length="208" mass="23094">MAKRSEQIKLKTKKNINAWKIAFIVLLSLLIGTALYLSIGAMSQSKDQKALITQTNSKSTKRTNLSVEMNKDQLNGTINYYLKSIQKGQSIKYRFLVDKSAILMGTTKVLGQDVSFTLYSDPIVTSSGDIVLKAKSVAVGALPVPKKFIMNYVKKAYDLPSWITIDSKNQTIVLNLKKLDIENGIQASATKIDLKTNVFKFNVSIPLN</sequence>
<dbReference type="EMBL" id="JANXLI010000001">
    <property type="protein sequence ID" value="MCZ2490932.1"/>
    <property type="molecule type" value="Genomic_DNA"/>
</dbReference>
<keyword evidence="3" id="KW-1185">Reference proteome</keyword>
<comment type="caution">
    <text evidence="2">The sequence shown here is derived from an EMBL/GenBank/DDBJ whole genome shotgun (WGS) entry which is preliminary data.</text>
</comment>
<keyword evidence="1" id="KW-1133">Transmembrane helix</keyword>